<feature type="compositionally biased region" description="Low complexity" evidence="1">
    <location>
        <begin position="1"/>
        <end position="26"/>
    </location>
</feature>
<organism evidence="2 3">
    <name type="scientific">Colletotrichum tanaceti</name>
    <dbReference type="NCBI Taxonomy" id="1306861"/>
    <lineage>
        <taxon>Eukaryota</taxon>
        <taxon>Fungi</taxon>
        <taxon>Dikarya</taxon>
        <taxon>Ascomycota</taxon>
        <taxon>Pezizomycotina</taxon>
        <taxon>Sordariomycetes</taxon>
        <taxon>Hypocreomycetidae</taxon>
        <taxon>Glomerellales</taxon>
        <taxon>Glomerellaceae</taxon>
        <taxon>Colletotrichum</taxon>
        <taxon>Colletotrichum destructivum species complex</taxon>
    </lineage>
</organism>
<accession>A0A4U6X250</accession>
<comment type="caution">
    <text evidence="2">The sequence shown here is derived from an EMBL/GenBank/DDBJ whole genome shotgun (WGS) entry which is preliminary data.</text>
</comment>
<dbReference type="AlphaFoldDB" id="A0A4U6X250"/>
<name>A0A4U6X250_9PEZI</name>
<sequence>MTGPQQPTAQPKPKAPFTSFPDLLLPLVPPPHPAGNSKYFPDEKEDYAGPVSGEGVCRVCTRLTARGKGTRV</sequence>
<evidence type="ECO:0000313" key="3">
    <source>
        <dbReference type="Proteomes" id="UP000310108"/>
    </source>
</evidence>
<feature type="region of interest" description="Disordered" evidence="1">
    <location>
        <begin position="1"/>
        <end position="46"/>
    </location>
</feature>
<keyword evidence="3" id="KW-1185">Reference proteome</keyword>
<gene>
    <name evidence="2" type="ORF">CTA1_7160</name>
</gene>
<protein>
    <submittedName>
        <fullName evidence="2">Uncharacterized protein</fullName>
    </submittedName>
</protein>
<evidence type="ECO:0000256" key="1">
    <source>
        <dbReference type="SAM" id="MobiDB-lite"/>
    </source>
</evidence>
<proteinExistence type="predicted"/>
<evidence type="ECO:0000313" key="2">
    <source>
        <dbReference type="EMBL" id="TKW49215.1"/>
    </source>
</evidence>
<dbReference type="Proteomes" id="UP000310108">
    <property type="component" value="Unassembled WGS sequence"/>
</dbReference>
<reference evidence="2 3" key="1">
    <citation type="journal article" date="2019" name="PLoS ONE">
        <title>Comparative genome analysis indicates high evolutionary potential of pathogenicity genes in Colletotrichum tanaceti.</title>
        <authorList>
            <person name="Lelwala R.V."/>
            <person name="Korhonen P.K."/>
            <person name="Young N.D."/>
            <person name="Scott J.B."/>
            <person name="Ades P.A."/>
            <person name="Gasser R.B."/>
            <person name="Taylor P.W.J."/>
        </authorList>
    </citation>
    <scope>NUCLEOTIDE SEQUENCE [LARGE SCALE GENOMIC DNA]</scope>
    <source>
        <strain evidence="2">BRIP57314</strain>
    </source>
</reference>
<dbReference type="EMBL" id="PJEX01000592">
    <property type="protein sequence ID" value="TKW49215.1"/>
    <property type="molecule type" value="Genomic_DNA"/>
</dbReference>